<dbReference type="RefSeq" id="WP_150406350.1">
    <property type="nucleotide sequence ID" value="NZ_VXLC01000021.1"/>
</dbReference>
<comment type="catalytic activity">
    <reaction evidence="11">
        <text>a hydroperoxide + [thioredoxin]-dithiol = an alcohol + [thioredoxin]-disulfide + H2O</text>
        <dbReference type="Rhea" id="RHEA:62620"/>
        <dbReference type="Rhea" id="RHEA-COMP:10698"/>
        <dbReference type="Rhea" id="RHEA-COMP:10700"/>
        <dbReference type="ChEBI" id="CHEBI:15377"/>
        <dbReference type="ChEBI" id="CHEBI:29950"/>
        <dbReference type="ChEBI" id="CHEBI:30879"/>
        <dbReference type="ChEBI" id="CHEBI:35924"/>
        <dbReference type="ChEBI" id="CHEBI:50058"/>
        <dbReference type="EC" id="1.11.1.24"/>
    </reaction>
</comment>
<dbReference type="PANTHER" id="PTHR42801">
    <property type="entry name" value="THIOREDOXIN-DEPENDENT PEROXIDE REDUCTASE"/>
    <property type="match status" value="1"/>
</dbReference>
<keyword evidence="7" id="KW-0676">Redox-active center</keyword>
<evidence type="ECO:0000256" key="6">
    <source>
        <dbReference type="ARBA" id="ARBA00023157"/>
    </source>
</evidence>
<evidence type="ECO:0000256" key="5">
    <source>
        <dbReference type="ARBA" id="ARBA00023002"/>
    </source>
</evidence>
<comment type="caution">
    <text evidence="13">The sequence shown here is derived from an EMBL/GenBank/DDBJ whole genome shotgun (WGS) entry which is preliminary data.</text>
</comment>
<dbReference type="GO" id="GO:0005737">
    <property type="term" value="C:cytoplasm"/>
    <property type="evidence" value="ECO:0007669"/>
    <property type="project" value="TreeGrafter"/>
</dbReference>
<protein>
    <recommendedName>
        <fullName evidence="2">thioredoxin-dependent peroxiredoxin</fullName>
        <ecNumber evidence="2">1.11.1.24</ecNumber>
    </recommendedName>
    <alternativeName>
        <fullName evidence="10">Bacterioferritin comigratory protein</fullName>
    </alternativeName>
    <alternativeName>
        <fullName evidence="8">Thioredoxin peroxidase</fullName>
    </alternativeName>
</protein>
<keyword evidence="4" id="KW-0049">Antioxidant</keyword>
<evidence type="ECO:0000256" key="3">
    <source>
        <dbReference type="ARBA" id="ARBA00022559"/>
    </source>
</evidence>
<proteinExistence type="inferred from homology"/>
<dbReference type="InterPro" id="IPR000866">
    <property type="entry name" value="AhpC/TSA"/>
</dbReference>
<dbReference type="EC" id="1.11.1.24" evidence="2"/>
<organism evidence="13 14">
    <name type="scientific">Nocardia colli</name>
    <dbReference type="NCBI Taxonomy" id="2545717"/>
    <lineage>
        <taxon>Bacteria</taxon>
        <taxon>Bacillati</taxon>
        <taxon>Actinomycetota</taxon>
        <taxon>Actinomycetes</taxon>
        <taxon>Mycobacteriales</taxon>
        <taxon>Nocardiaceae</taxon>
        <taxon>Nocardia</taxon>
    </lineage>
</organism>
<keyword evidence="3" id="KW-0575">Peroxidase</keyword>
<keyword evidence="6" id="KW-1015">Disulfide bond</keyword>
<comment type="function">
    <text evidence="1">Thiol-specific peroxidase that catalyzes the reduction of hydrogen peroxide and organic hydroperoxides to water and alcohols, respectively. Plays a role in cell protection against oxidative stress by detoxifying peroxides and as sensor of hydrogen peroxide-mediated signaling events.</text>
</comment>
<dbReference type="GO" id="GO:0034599">
    <property type="term" value="P:cellular response to oxidative stress"/>
    <property type="evidence" value="ECO:0007669"/>
    <property type="project" value="TreeGrafter"/>
</dbReference>
<keyword evidence="14" id="KW-1185">Reference proteome</keyword>
<evidence type="ECO:0000256" key="2">
    <source>
        <dbReference type="ARBA" id="ARBA00013017"/>
    </source>
</evidence>
<evidence type="ECO:0000256" key="8">
    <source>
        <dbReference type="ARBA" id="ARBA00032824"/>
    </source>
</evidence>
<evidence type="ECO:0000256" key="7">
    <source>
        <dbReference type="ARBA" id="ARBA00023284"/>
    </source>
</evidence>
<name>A0A5N0EA22_9NOCA</name>
<dbReference type="PROSITE" id="PS51352">
    <property type="entry name" value="THIOREDOXIN_2"/>
    <property type="match status" value="1"/>
</dbReference>
<dbReference type="InterPro" id="IPR013766">
    <property type="entry name" value="Thioredoxin_domain"/>
</dbReference>
<comment type="similarity">
    <text evidence="9">Belongs to the peroxiredoxin family. BCP/PrxQ subfamily.</text>
</comment>
<dbReference type="CDD" id="cd02970">
    <property type="entry name" value="PRX_like2"/>
    <property type="match status" value="1"/>
</dbReference>
<sequence length="215" mass="23912">MSSGRYGYDRLPPIRDRLVEIDEAIAELSQTHIRSAVIVTENSVPLGYTVPAFAMVDDACQRVTLDDIVAHGPAVLIFYRGAWSQRCTESLRRYERELLPELSRRGVNLVAISPQLPDGSQYTRVLNNLTFPLLTDAGNVIARTLGIAHFADPKTMDAIELAGYAVGSRNSDGEWELPHPTTLILDQQRSVRFIDVRIEGLPPTHPKDILAELHS</sequence>
<evidence type="ECO:0000256" key="11">
    <source>
        <dbReference type="ARBA" id="ARBA00049091"/>
    </source>
</evidence>
<dbReference type="PANTHER" id="PTHR42801:SF7">
    <property type="entry name" value="SLL1159 PROTEIN"/>
    <property type="match status" value="1"/>
</dbReference>
<keyword evidence="5" id="KW-0560">Oxidoreductase</keyword>
<evidence type="ECO:0000256" key="9">
    <source>
        <dbReference type="ARBA" id="ARBA00038489"/>
    </source>
</evidence>
<gene>
    <name evidence="13" type="ORF">F3087_34745</name>
</gene>
<dbReference type="InterPro" id="IPR050924">
    <property type="entry name" value="Peroxiredoxin_BCP/PrxQ"/>
</dbReference>
<evidence type="ECO:0000313" key="14">
    <source>
        <dbReference type="Proteomes" id="UP000323876"/>
    </source>
</evidence>
<dbReference type="Gene3D" id="3.40.30.10">
    <property type="entry name" value="Glutaredoxin"/>
    <property type="match status" value="1"/>
</dbReference>
<dbReference type="Proteomes" id="UP000323876">
    <property type="component" value="Unassembled WGS sequence"/>
</dbReference>
<dbReference type="AlphaFoldDB" id="A0A5N0EA22"/>
<accession>A0A5N0EA22</accession>
<evidence type="ECO:0000313" key="13">
    <source>
        <dbReference type="EMBL" id="KAA8884371.1"/>
    </source>
</evidence>
<dbReference type="EMBL" id="VXLC01000021">
    <property type="protein sequence ID" value="KAA8884371.1"/>
    <property type="molecule type" value="Genomic_DNA"/>
</dbReference>
<evidence type="ECO:0000256" key="10">
    <source>
        <dbReference type="ARBA" id="ARBA00041373"/>
    </source>
</evidence>
<dbReference type="GO" id="GO:0008379">
    <property type="term" value="F:thioredoxin peroxidase activity"/>
    <property type="evidence" value="ECO:0007669"/>
    <property type="project" value="TreeGrafter"/>
</dbReference>
<dbReference type="SUPFAM" id="SSF52833">
    <property type="entry name" value="Thioredoxin-like"/>
    <property type="match status" value="1"/>
</dbReference>
<evidence type="ECO:0000256" key="1">
    <source>
        <dbReference type="ARBA" id="ARBA00003330"/>
    </source>
</evidence>
<dbReference type="InterPro" id="IPR036249">
    <property type="entry name" value="Thioredoxin-like_sf"/>
</dbReference>
<evidence type="ECO:0000259" key="12">
    <source>
        <dbReference type="PROSITE" id="PS51352"/>
    </source>
</evidence>
<feature type="domain" description="Thioredoxin" evidence="12">
    <location>
        <begin position="44"/>
        <end position="215"/>
    </location>
</feature>
<dbReference type="OrthoDB" id="9809746at2"/>
<evidence type="ECO:0000256" key="4">
    <source>
        <dbReference type="ARBA" id="ARBA00022862"/>
    </source>
</evidence>
<reference evidence="13 14" key="1">
    <citation type="submission" date="2019-09" db="EMBL/GenBank/DDBJ databases">
        <authorList>
            <person name="Wang X."/>
        </authorList>
    </citation>
    <scope>NUCLEOTIDE SEQUENCE [LARGE SCALE GENOMIC DNA]</scope>
    <source>
        <strain evidence="13 14">CICC 11023</strain>
    </source>
</reference>
<dbReference type="GO" id="GO:0045454">
    <property type="term" value="P:cell redox homeostasis"/>
    <property type="evidence" value="ECO:0007669"/>
    <property type="project" value="TreeGrafter"/>
</dbReference>
<dbReference type="Pfam" id="PF00578">
    <property type="entry name" value="AhpC-TSA"/>
    <property type="match status" value="1"/>
</dbReference>